<protein>
    <submittedName>
        <fullName evidence="1">Uncharacterized protein</fullName>
    </submittedName>
</protein>
<sequence length="152" mass="17352">MPNPLIIKGQRFSSQTEAERFFYAMRDEHLISGGEIKGSAEFDLLEDLYVRYCQATNWPTPGYPVAFYARNIARGVGPNGGTTQGFVVKFSDNSAQEFSIKKPLRLWQRNYSYRPDECSSGHLKTKIPIHDVRTDRQCHTHSRPVRHRGGCS</sequence>
<dbReference type="Proteomes" id="UP000050265">
    <property type="component" value="Unassembled WGS sequence"/>
</dbReference>
<accession>A0A0P9TWY8</accession>
<comment type="caution">
    <text evidence="1">The sequence shown here is derived from an EMBL/GenBank/DDBJ whole genome shotgun (WGS) entry which is preliminary data.</text>
</comment>
<evidence type="ECO:0000313" key="1">
    <source>
        <dbReference type="EMBL" id="KPX76566.1"/>
    </source>
</evidence>
<name>A0A0P9TWY8_PSEAV</name>
<dbReference type="AlphaFoldDB" id="A0A0P9TWY8"/>
<organism evidence="1 2">
    <name type="scientific">Pseudomonas amygdali pv. lachrymans</name>
    <name type="common">Pseudomonas syringae pv. lachrymans</name>
    <dbReference type="NCBI Taxonomy" id="53707"/>
    <lineage>
        <taxon>Bacteria</taxon>
        <taxon>Pseudomonadati</taxon>
        <taxon>Pseudomonadota</taxon>
        <taxon>Gammaproteobacteria</taxon>
        <taxon>Pseudomonadales</taxon>
        <taxon>Pseudomonadaceae</taxon>
        <taxon>Pseudomonas</taxon>
        <taxon>Pseudomonas amygdali</taxon>
    </lineage>
</organism>
<dbReference type="EMBL" id="LJQP01000045">
    <property type="protein sequence ID" value="KPX76566.1"/>
    <property type="molecule type" value="Genomic_DNA"/>
</dbReference>
<reference evidence="1 2" key="1">
    <citation type="submission" date="2015-09" db="EMBL/GenBank/DDBJ databases">
        <title>Genome announcement of multiple Pseudomonas syringae strains.</title>
        <authorList>
            <person name="Thakur S."/>
            <person name="Wang P.W."/>
            <person name="Gong Y."/>
            <person name="Weir B.S."/>
            <person name="Guttman D.S."/>
        </authorList>
    </citation>
    <scope>NUCLEOTIDE SEQUENCE [LARGE SCALE GENOMIC DNA]</scope>
    <source>
        <strain evidence="1 2">ICMP3507</strain>
    </source>
</reference>
<dbReference type="PATRIC" id="fig|53707.9.peg.6220"/>
<gene>
    <name evidence="1" type="ORF">ALO35_04186</name>
</gene>
<proteinExistence type="predicted"/>
<evidence type="ECO:0000313" key="2">
    <source>
        <dbReference type="Proteomes" id="UP000050265"/>
    </source>
</evidence>
<dbReference type="Gene3D" id="3.10.450.40">
    <property type="match status" value="1"/>
</dbReference>